<comment type="similarity">
    <text evidence="1 2">Belongs to the UPF0225 family.</text>
</comment>
<dbReference type="PANTHER" id="PTHR33747">
    <property type="entry name" value="UPF0225 PROTEIN SCO1677"/>
    <property type="match status" value="1"/>
</dbReference>
<evidence type="ECO:0000259" key="3">
    <source>
        <dbReference type="Pfam" id="PF17775"/>
    </source>
</evidence>
<dbReference type="RefSeq" id="WP_332902933.1">
    <property type="nucleotide sequence ID" value="NZ_JBAGLP010000118.1"/>
</dbReference>
<evidence type="ECO:0000313" key="5">
    <source>
        <dbReference type="Proteomes" id="UP001310387"/>
    </source>
</evidence>
<dbReference type="Proteomes" id="UP001310387">
    <property type="component" value="Unassembled WGS sequence"/>
</dbReference>
<feature type="domain" description="YchJ-like middle NTF2-like" evidence="3">
    <location>
        <begin position="31"/>
        <end position="126"/>
    </location>
</feature>
<dbReference type="Gene3D" id="3.10.450.50">
    <property type="match status" value="1"/>
</dbReference>
<dbReference type="Pfam" id="PF02810">
    <property type="entry name" value="SEC-C"/>
    <property type="match status" value="1"/>
</dbReference>
<reference evidence="4" key="2">
    <citation type="submission" date="2024-02" db="EMBL/GenBank/DDBJ databases">
        <authorList>
            <person name="Prathaban M."/>
            <person name="Mythili R."/>
            <person name="Sharmila Devi N."/>
            <person name="Sobanaa M."/>
            <person name="Prathiviraj R."/>
            <person name="Selvin J."/>
        </authorList>
    </citation>
    <scope>NUCLEOTIDE SEQUENCE</scope>
    <source>
        <strain evidence="4">MP1014</strain>
    </source>
</reference>
<protein>
    <recommendedName>
        <fullName evidence="2">UPF0225 protein V5O49_15120</fullName>
    </recommendedName>
</protein>
<keyword evidence="5" id="KW-1185">Reference proteome</keyword>
<proteinExistence type="inferred from homology"/>
<dbReference type="PANTHER" id="PTHR33747:SF1">
    <property type="entry name" value="ADENYLATE CYCLASE-ASSOCIATED CAP C-TERMINAL DOMAIN-CONTAINING PROTEIN"/>
    <property type="match status" value="1"/>
</dbReference>
<evidence type="ECO:0000256" key="1">
    <source>
        <dbReference type="ARBA" id="ARBA00010839"/>
    </source>
</evidence>
<organism evidence="4 5">
    <name type="scientific">Isoptericola haloaureus</name>
    <dbReference type="NCBI Taxonomy" id="1542902"/>
    <lineage>
        <taxon>Bacteria</taxon>
        <taxon>Bacillati</taxon>
        <taxon>Actinomycetota</taxon>
        <taxon>Actinomycetes</taxon>
        <taxon>Micrococcales</taxon>
        <taxon>Promicromonosporaceae</taxon>
        <taxon>Isoptericola</taxon>
    </lineage>
</organism>
<dbReference type="InterPro" id="IPR004027">
    <property type="entry name" value="SEC_C_motif"/>
</dbReference>
<dbReference type="InterPro" id="IPR023006">
    <property type="entry name" value="YchJ-like"/>
</dbReference>
<dbReference type="SUPFAM" id="SSF54427">
    <property type="entry name" value="NTF2-like"/>
    <property type="match status" value="1"/>
</dbReference>
<comment type="caution">
    <text evidence="4">The sequence shown here is derived from an EMBL/GenBank/DDBJ whole genome shotgun (WGS) entry which is preliminary data.</text>
</comment>
<gene>
    <name evidence="4" type="ORF">V5O49_15120</name>
</gene>
<reference evidence="4" key="1">
    <citation type="journal article" date="2024" name="Antonie Van Leeuwenhoek">
        <title>Isoptericola haloaureus sp. nov., a dimorphic actinobacterium isolated from mangrove sediments of southeast India, implicating biosaline agricultural significance through nitrogen fixation and salt tolerance genes.</title>
        <authorList>
            <person name="Prathaban M."/>
            <person name="Prathiviraj R."/>
            <person name="Ravichandran M."/>
            <person name="Natarajan S.D."/>
            <person name="Sobanaa M."/>
            <person name="Hari Krishna Kumar S."/>
            <person name="Chandrasekar V."/>
            <person name="Selvin J."/>
        </authorList>
    </citation>
    <scope>NUCLEOTIDE SEQUENCE</scope>
    <source>
        <strain evidence="4">MP1014</strain>
    </source>
</reference>
<sequence length="130" mass="14267">MDDATRCPCLSGLPYGECCAPLHRGERTAPTAEALMRSRYSAFASGDADYLSATWHPRTRPASLDLDPGRRWRRLDILGTSAGGPFDDAGEVEFVATFADDDGGRGRLHELSRFVREGGTWLYVDGDVRT</sequence>
<dbReference type="InterPro" id="IPR048469">
    <property type="entry name" value="YchJ-like_M"/>
</dbReference>
<dbReference type="HAMAP" id="MF_00612">
    <property type="entry name" value="UPF0225"/>
    <property type="match status" value="1"/>
</dbReference>
<evidence type="ECO:0000256" key="2">
    <source>
        <dbReference type="HAMAP-Rule" id="MF_00612"/>
    </source>
</evidence>
<dbReference type="InterPro" id="IPR032710">
    <property type="entry name" value="NTF2-like_dom_sf"/>
</dbReference>
<dbReference type="Pfam" id="PF17775">
    <property type="entry name" value="YchJ_M-like"/>
    <property type="match status" value="1"/>
</dbReference>
<evidence type="ECO:0000313" key="4">
    <source>
        <dbReference type="EMBL" id="MEG3616461.1"/>
    </source>
</evidence>
<name>A0ABU7ZAP6_9MICO</name>
<accession>A0ABU7ZAP6</accession>
<dbReference type="EMBL" id="JBAGLP010000118">
    <property type="protein sequence ID" value="MEG3616461.1"/>
    <property type="molecule type" value="Genomic_DNA"/>
</dbReference>